<keyword evidence="1" id="KW-0472">Membrane</keyword>
<organism evidence="2 3">
    <name type="scientific">Pseudocitrobacter corydidari</name>
    <dbReference type="NCBI Taxonomy" id="2891570"/>
    <lineage>
        <taxon>Bacteria</taxon>
        <taxon>Pseudomonadati</taxon>
        <taxon>Pseudomonadota</taxon>
        <taxon>Gammaproteobacteria</taxon>
        <taxon>Enterobacterales</taxon>
        <taxon>Enterobacteriaceae</taxon>
        <taxon>Pseudocitrobacter</taxon>
    </lineage>
</organism>
<evidence type="ECO:0000313" key="3">
    <source>
        <dbReference type="Proteomes" id="UP001199659"/>
    </source>
</evidence>
<reference evidence="2 3" key="1">
    <citation type="journal article" date="2022" name="Int. J. Syst. Evol. Microbiol.">
        <title>Pseudocitrobacter corydidari sp. nov., isolated from the Asian emerald cockroach Corydidarum magnifica.</title>
        <authorList>
            <person name="Guzman J."/>
            <person name="Poehlein A."/>
            <person name="Glaeser S.P."/>
            <person name="Schwengers O."/>
            <person name="Blom J."/>
            <person name="Hollensteiner J."/>
            <person name="Kampfer P."/>
            <person name="Vilcinskas A."/>
        </authorList>
    </citation>
    <scope>NUCLEOTIDE SEQUENCE [LARGE SCALE GENOMIC DNA]</scope>
    <source>
        <strain evidence="2">G163CM</strain>
    </source>
</reference>
<feature type="transmembrane region" description="Helical" evidence="1">
    <location>
        <begin position="6"/>
        <end position="26"/>
    </location>
</feature>
<evidence type="ECO:0000256" key="1">
    <source>
        <dbReference type="SAM" id="Phobius"/>
    </source>
</evidence>
<dbReference type="EMBL" id="CP087880">
    <property type="protein sequence ID" value="UGS41066.1"/>
    <property type="molecule type" value="Genomic_DNA"/>
</dbReference>
<proteinExistence type="predicted"/>
<evidence type="ECO:0000313" key="2">
    <source>
        <dbReference type="EMBL" id="UGS41066.1"/>
    </source>
</evidence>
<keyword evidence="1" id="KW-1133">Transmembrane helix</keyword>
<gene>
    <name evidence="2" type="ORF">G163CM_17670</name>
</gene>
<keyword evidence="3" id="KW-1185">Reference proteome</keyword>
<keyword evidence="1" id="KW-0812">Transmembrane</keyword>
<accession>A0ABY3S4M7</accession>
<protein>
    <submittedName>
        <fullName evidence="2">Uncharacterized protein</fullName>
    </submittedName>
</protein>
<feature type="transmembrane region" description="Helical" evidence="1">
    <location>
        <begin position="38"/>
        <end position="57"/>
    </location>
</feature>
<sequence>MTPQCLMFIILFISCGFICSELHRRLGYFRGECLAGRLLLWCAFFMFWPFFMVMYVASGN</sequence>
<dbReference type="Proteomes" id="UP001199659">
    <property type="component" value="Chromosome"/>
</dbReference>
<name>A0ABY3S4M7_9ENTR</name>